<evidence type="ECO:0000256" key="2">
    <source>
        <dbReference type="ARBA" id="ARBA00006555"/>
    </source>
</evidence>
<evidence type="ECO:0000256" key="5">
    <source>
        <dbReference type="ARBA" id="ARBA00022519"/>
    </source>
</evidence>
<gene>
    <name evidence="13" type="ORF">J2X19_000170</name>
</gene>
<evidence type="ECO:0000256" key="3">
    <source>
        <dbReference type="ARBA" id="ARBA00022448"/>
    </source>
</evidence>
<evidence type="ECO:0000256" key="4">
    <source>
        <dbReference type="ARBA" id="ARBA00022475"/>
    </source>
</evidence>
<feature type="compositionally biased region" description="Pro residues" evidence="10">
    <location>
        <begin position="65"/>
        <end position="76"/>
    </location>
</feature>
<feature type="region of interest" description="Disordered" evidence="10">
    <location>
        <begin position="65"/>
        <end position="130"/>
    </location>
</feature>
<organism evidence="13 14">
    <name type="scientific">Rhodoferax ferrireducens</name>
    <dbReference type="NCBI Taxonomy" id="192843"/>
    <lineage>
        <taxon>Bacteria</taxon>
        <taxon>Pseudomonadati</taxon>
        <taxon>Pseudomonadota</taxon>
        <taxon>Betaproteobacteria</taxon>
        <taxon>Burkholderiales</taxon>
        <taxon>Comamonadaceae</taxon>
        <taxon>Rhodoferax</taxon>
    </lineage>
</organism>
<dbReference type="InterPro" id="IPR051045">
    <property type="entry name" value="TonB-dependent_transducer"/>
</dbReference>
<name>A0ABU2C2P3_9BURK</name>
<dbReference type="PANTHER" id="PTHR33446">
    <property type="entry name" value="PROTEIN TONB-RELATED"/>
    <property type="match status" value="1"/>
</dbReference>
<evidence type="ECO:0000256" key="1">
    <source>
        <dbReference type="ARBA" id="ARBA00004383"/>
    </source>
</evidence>
<evidence type="ECO:0000313" key="14">
    <source>
        <dbReference type="Proteomes" id="UP001180487"/>
    </source>
</evidence>
<feature type="domain" description="TonB C-terminal" evidence="12">
    <location>
        <begin position="144"/>
        <end position="236"/>
    </location>
</feature>
<dbReference type="RefSeq" id="WP_310369791.1">
    <property type="nucleotide sequence ID" value="NZ_JAVDXT010000001.1"/>
</dbReference>
<dbReference type="Proteomes" id="UP001180487">
    <property type="component" value="Unassembled WGS sequence"/>
</dbReference>
<keyword evidence="9 11" id="KW-0472">Membrane</keyword>
<evidence type="ECO:0000256" key="8">
    <source>
        <dbReference type="ARBA" id="ARBA00022989"/>
    </source>
</evidence>
<keyword evidence="8 11" id="KW-1133">Transmembrane helix</keyword>
<keyword evidence="6 11" id="KW-0812">Transmembrane</keyword>
<dbReference type="Gene3D" id="3.30.1150.10">
    <property type="match status" value="1"/>
</dbReference>
<feature type="compositionally biased region" description="Pro residues" evidence="10">
    <location>
        <begin position="113"/>
        <end position="122"/>
    </location>
</feature>
<dbReference type="PROSITE" id="PS52015">
    <property type="entry name" value="TONB_CTD"/>
    <property type="match status" value="1"/>
</dbReference>
<dbReference type="SUPFAM" id="SSF74653">
    <property type="entry name" value="TolA/TonB C-terminal domain"/>
    <property type="match status" value="1"/>
</dbReference>
<evidence type="ECO:0000256" key="10">
    <source>
        <dbReference type="SAM" id="MobiDB-lite"/>
    </source>
</evidence>
<feature type="compositionally biased region" description="Low complexity" evidence="10">
    <location>
        <begin position="94"/>
        <end position="112"/>
    </location>
</feature>
<evidence type="ECO:0000313" key="13">
    <source>
        <dbReference type="EMBL" id="MDR7375512.1"/>
    </source>
</evidence>
<comment type="subcellular location">
    <subcellularLocation>
        <location evidence="1">Cell inner membrane</location>
        <topology evidence="1">Single-pass membrane protein</topology>
        <orientation evidence="1">Periplasmic side</orientation>
    </subcellularLocation>
</comment>
<keyword evidence="5" id="KW-0997">Cell inner membrane</keyword>
<accession>A0ABU2C2P3</accession>
<dbReference type="Pfam" id="PF03544">
    <property type="entry name" value="TonB_C"/>
    <property type="match status" value="1"/>
</dbReference>
<keyword evidence="4" id="KW-1003">Cell membrane</keyword>
<evidence type="ECO:0000256" key="6">
    <source>
        <dbReference type="ARBA" id="ARBA00022692"/>
    </source>
</evidence>
<comment type="caution">
    <text evidence="13">The sequence shown here is derived from an EMBL/GenBank/DDBJ whole genome shotgun (WGS) entry which is preliminary data.</text>
</comment>
<evidence type="ECO:0000256" key="7">
    <source>
        <dbReference type="ARBA" id="ARBA00022927"/>
    </source>
</evidence>
<keyword evidence="14" id="KW-1185">Reference proteome</keyword>
<feature type="transmembrane region" description="Helical" evidence="11">
    <location>
        <begin position="20"/>
        <end position="37"/>
    </location>
</feature>
<dbReference type="InterPro" id="IPR037682">
    <property type="entry name" value="TonB_C"/>
</dbReference>
<keyword evidence="7" id="KW-0653">Protein transport</keyword>
<evidence type="ECO:0000259" key="12">
    <source>
        <dbReference type="PROSITE" id="PS52015"/>
    </source>
</evidence>
<evidence type="ECO:0000256" key="9">
    <source>
        <dbReference type="ARBA" id="ARBA00023136"/>
    </source>
</evidence>
<dbReference type="NCBIfam" id="TIGR01352">
    <property type="entry name" value="tonB_Cterm"/>
    <property type="match status" value="1"/>
</dbReference>
<reference evidence="13 14" key="1">
    <citation type="submission" date="2023-07" db="EMBL/GenBank/DDBJ databases">
        <title>Sorghum-associated microbial communities from plants grown in Nebraska, USA.</title>
        <authorList>
            <person name="Schachtman D."/>
        </authorList>
    </citation>
    <scope>NUCLEOTIDE SEQUENCE [LARGE SCALE GENOMIC DNA]</scope>
    <source>
        <strain evidence="13 14">BE313</strain>
    </source>
</reference>
<keyword evidence="3" id="KW-0813">Transport</keyword>
<sequence length="236" mass="25201">MNSTAPLSPSFSLPRFSRNAVIVSSVLVFHGLAIWALQSGLVRKAIEIVVPVEMLSEFIEVPQPRVAPPPPPPAPIKQPVVKTKAPTLPPAPQPLAIADPTPAPNAPTGVTTPQPPAPPTPAPVAAAPSTPPAALPIPTPAKAQTLTEADYLYMPPRTYPVMSRRLQEQGTVIVNLEVNANGIPVNAVVTTSSGFDRLDKNALAFFMKCRFVPYKVDGVGQSRLYYTSYVYLLDLD</sequence>
<feature type="compositionally biased region" description="Low complexity" evidence="10">
    <location>
        <begin position="77"/>
        <end position="86"/>
    </location>
</feature>
<dbReference type="EMBL" id="JAVDXT010000001">
    <property type="protein sequence ID" value="MDR7375512.1"/>
    <property type="molecule type" value="Genomic_DNA"/>
</dbReference>
<comment type="similarity">
    <text evidence="2">Belongs to the TonB family.</text>
</comment>
<dbReference type="PANTHER" id="PTHR33446:SF2">
    <property type="entry name" value="PROTEIN TONB"/>
    <property type="match status" value="1"/>
</dbReference>
<dbReference type="PRINTS" id="PR01217">
    <property type="entry name" value="PRICHEXTENSN"/>
</dbReference>
<protein>
    <submittedName>
        <fullName evidence="13">Protein TonB</fullName>
    </submittedName>
</protein>
<dbReference type="InterPro" id="IPR006260">
    <property type="entry name" value="TonB/TolA_C"/>
</dbReference>
<proteinExistence type="inferred from homology"/>
<evidence type="ECO:0000256" key="11">
    <source>
        <dbReference type="SAM" id="Phobius"/>
    </source>
</evidence>